<comment type="caution">
    <text evidence="2">The sequence shown here is derived from an EMBL/GenBank/DDBJ whole genome shotgun (WGS) entry which is preliminary data.</text>
</comment>
<keyword evidence="3" id="KW-1185">Reference proteome</keyword>
<feature type="transmembrane region" description="Helical" evidence="1">
    <location>
        <begin position="40"/>
        <end position="61"/>
    </location>
</feature>
<gene>
    <name evidence="2" type="ORF">RNJ44_00401</name>
</gene>
<organism evidence="2 3">
    <name type="scientific">Nakaseomyces bracarensis</name>
    <dbReference type="NCBI Taxonomy" id="273131"/>
    <lineage>
        <taxon>Eukaryota</taxon>
        <taxon>Fungi</taxon>
        <taxon>Dikarya</taxon>
        <taxon>Ascomycota</taxon>
        <taxon>Saccharomycotina</taxon>
        <taxon>Saccharomycetes</taxon>
        <taxon>Saccharomycetales</taxon>
        <taxon>Saccharomycetaceae</taxon>
        <taxon>Nakaseomyces</taxon>
    </lineage>
</organism>
<name>A0ABR4NSN4_9SACH</name>
<keyword evidence="1" id="KW-0472">Membrane</keyword>
<dbReference type="EMBL" id="JBEVYD010000007">
    <property type="protein sequence ID" value="KAL3231366.1"/>
    <property type="molecule type" value="Genomic_DNA"/>
</dbReference>
<proteinExistence type="predicted"/>
<evidence type="ECO:0000313" key="2">
    <source>
        <dbReference type="EMBL" id="KAL3231366.1"/>
    </source>
</evidence>
<feature type="transmembrane region" description="Helical" evidence="1">
    <location>
        <begin position="81"/>
        <end position="99"/>
    </location>
</feature>
<evidence type="ECO:0000313" key="3">
    <source>
        <dbReference type="Proteomes" id="UP001623330"/>
    </source>
</evidence>
<dbReference type="Proteomes" id="UP001623330">
    <property type="component" value="Unassembled WGS sequence"/>
</dbReference>
<keyword evidence="1" id="KW-1133">Transmembrane helix</keyword>
<evidence type="ECO:0000256" key="1">
    <source>
        <dbReference type="SAM" id="Phobius"/>
    </source>
</evidence>
<accession>A0ABR4NSN4</accession>
<keyword evidence="1" id="KW-0812">Transmembrane</keyword>
<sequence length="282" mass="31423">MPSVSFSKLIGSLVSKGRPEVIYSYKTSNLVRYGSKGLSLVFFMYGVSFTDFTVSSASSILSSATEDQMASAMFMAKTVGPVALCLVPFALSAASLYVASRVITKVVYIPKLNATPTCQLYRNSMVLGREVKLTRSLKYISRPKKPRVFTGKGDQGMDDNGSFVFYLMDKHPDVKTRFQRYYLLSRSGQVWGSDGRIMDALFGRESIKELDLLEFQPEVKEGNLESSKTKKQRNVELEQDPTILEEMIKANSEKVKFHSSALDMSSSKIVNIVNSKKNKTSS</sequence>
<protein>
    <submittedName>
        <fullName evidence="2">Uncharacterized protein</fullName>
    </submittedName>
</protein>
<reference evidence="2 3" key="1">
    <citation type="submission" date="2024-05" db="EMBL/GenBank/DDBJ databases">
        <title>Long read based assembly of the Candida bracarensis genome reveals expanded adhesin content.</title>
        <authorList>
            <person name="Marcet-Houben M."/>
            <person name="Ksiezopolska E."/>
            <person name="Gabaldon T."/>
        </authorList>
    </citation>
    <scope>NUCLEOTIDE SEQUENCE [LARGE SCALE GENOMIC DNA]</scope>
    <source>
        <strain evidence="2 3">CBM6</strain>
    </source>
</reference>